<dbReference type="Pfam" id="PF04438">
    <property type="entry name" value="zf-HIT"/>
    <property type="match status" value="1"/>
</dbReference>
<evidence type="ECO:0000313" key="4">
    <source>
        <dbReference type="EMBL" id="KAF0478522.1"/>
    </source>
</evidence>
<comment type="caution">
    <text evidence="4">The sequence shown here is derived from an EMBL/GenBank/DDBJ whole genome shotgun (WGS) entry which is preliminary data.</text>
</comment>
<reference evidence="4 5" key="1">
    <citation type="journal article" date="2019" name="Environ. Microbiol.">
        <title>At the nexus of three kingdoms: the genome of the mycorrhizal fungus Gigaspora margarita provides insights into plant, endobacterial and fungal interactions.</title>
        <authorList>
            <person name="Venice F."/>
            <person name="Ghignone S."/>
            <person name="Salvioli di Fossalunga A."/>
            <person name="Amselem J."/>
            <person name="Novero M."/>
            <person name="Xianan X."/>
            <person name="Sedzielewska Toro K."/>
            <person name="Morin E."/>
            <person name="Lipzen A."/>
            <person name="Grigoriev I.V."/>
            <person name="Henrissat B."/>
            <person name="Martin F.M."/>
            <person name="Bonfante P."/>
        </authorList>
    </citation>
    <scope>NUCLEOTIDE SEQUENCE [LARGE SCALE GENOMIC DNA]</scope>
    <source>
        <strain evidence="4 5">BEG34</strain>
    </source>
</reference>
<organism evidence="4 5">
    <name type="scientific">Gigaspora margarita</name>
    <dbReference type="NCBI Taxonomy" id="4874"/>
    <lineage>
        <taxon>Eukaryota</taxon>
        <taxon>Fungi</taxon>
        <taxon>Fungi incertae sedis</taxon>
        <taxon>Mucoromycota</taxon>
        <taxon>Glomeromycotina</taxon>
        <taxon>Glomeromycetes</taxon>
        <taxon>Diversisporales</taxon>
        <taxon>Gigasporaceae</taxon>
        <taxon>Gigaspora</taxon>
    </lineage>
</organism>
<sequence>MIDQKLCCICSKVEFKYRCSICTLPLCSLNCYKSHKENSCKKDESIDKSTDKCTDKSEQKSLVDKIYDDDMDDEIDDGEEDDVEDDMDDDSNDANTSALLDDEEENDMNQYVFQDNEEEDDMALNLEELEKLAKSEKIKEFLRDDKLREIIHHINFTARSGNVEDLLDVTKKNDEIFFNFTEEILNTVIGPKSFADI</sequence>
<dbReference type="GO" id="GO:0008270">
    <property type="term" value="F:zinc ion binding"/>
    <property type="evidence" value="ECO:0007669"/>
    <property type="project" value="UniProtKB-UniRule"/>
</dbReference>
<dbReference type="InterPro" id="IPR007529">
    <property type="entry name" value="Znf_HIT"/>
</dbReference>
<keyword evidence="5" id="KW-1185">Reference proteome</keyword>
<dbReference type="PROSITE" id="PS51083">
    <property type="entry name" value="ZF_HIT"/>
    <property type="match status" value="1"/>
</dbReference>
<accession>A0A8H4EFM2</accession>
<protein>
    <submittedName>
        <fullName evidence="4">Zinc finger HIT domain-containing protein 3</fullName>
    </submittedName>
</protein>
<proteinExistence type="predicted"/>
<evidence type="ECO:0000256" key="1">
    <source>
        <dbReference type="PROSITE-ProRule" id="PRU00453"/>
    </source>
</evidence>
<dbReference type="Gene3D" id="3.30.60.190">
    <property type="match status" value="1"/>
</dbReference>
<evidence type="ECO:0000259" key="3">
    <source>
        <dbReference type="PROSITE" id="PS51083"/>
    </source>
</evidence>
<evidence type="ECO:0000256" key="2">
    <source>
        <dbReference type="SAM" id="MobiDB-lite"/>
    </source>
</evidence>
<dbReference type="SUPFAM" id="SSF144232">
    <property type="entry name" value="HIT/MYND zinc finger-like"/>
    <property type="match status" value="1"/>
</dbReference>
<feature type="region of interest" description="Disordered" evidence="2">
    <location>
        <begin position="64"/>
        <end position="104"/>
    </location>
</feature>
<feature type="compositionally biased region" description="Acidic residues" evidence="2">
    <location>
        <begin position="69"/>
        <end position="92"/>
    </location>
</feature>
<gene>
    <name evidence="4" type="ORF">F8M41_024017</name>
</gene>
<keyword evidence="1" id="KW-0863">Zinc-finger</keyword>
<keyword evidence="1" id="KW-0862">Zinc</keyword>
<dbReference type="EMBL" id="WTPW01000801">
    <property type="protein sequence ID" value="KAF0478522.1"/>
    <property type="molecule type" value="Genomic_DNA"/>
</dbReference>
<dbReference type="AlphaFoldDB" id="A0A8H4EFM2"/>
<evidence type="ECO:0000313" key="5">
    <source>
        <dbReference type="Proteomes" id="UP000439903"/>
    </source>
</evidence>
<dbReference type="CDD" id="cd23024">
    <property type="entry name" value="zf-HIT_ZNHIT2-3"/>
    <property type="match status" value="1"/>
</dbReference>
<dbReference type="OrthoDB" id="18412at2759"/>
<keyword evidence="1" id="KW-0479">Metal-binding</keyword>
<name>A0A8H4EFM2_GIGMA</name>
<dbReference type="Proteomes" id="UP000439903">
    <property type="component" value="Unassembled WGS sequence"/>
</dbReference>
<feature type="domain" description="HIT-type" evidence="3">
    <location>
        <begin position="7"/>
        <end position="40"/>
    </location>
</feature>